<dbReference type="Gene3D" id="3.30.565.10">
    <property type="entry name" value="Histidine kinase-like ATPase, C-terminal domain"/>
    <property type="match status" value="1"/>
</dbReference>
<feature type="transmembrane region" description="Helical" evidence="1">
    <location>
        <begin position="87"/>
        <end position="107"/>
    </location>
</feature>
<organism evidence="3 4">
    <name type="scientific">Splendidivirga corallicola</name>
    <dbReference type="NCBI Taxonomy" id="3051826"/>
    <lineage>
        <taxon>Bacteria</taxon>
        <taxon>Pseudomonadati</taxon>
        <taxon>Bacteroidota</taxon>
        <taxon>Cytophagia</taxon>
        <taxon>Cytophagales</taxon>
        <taxon>Splendidivirgaceae</taxon>
        <taxon>Splendidivirga</taxon>
    </lineage>
</organism>
<feature type="transmembrane region" description="Helical" evidence="1">
    <location>
        <begin position="44"/>
        <end position="67"/>
    </location>
</feature>
<proteinExistence type="predicted"/>
<gene>
    <name evidence="3" type="ORF">QQ008_00410</name>
</gene>
<dbReference type="Proteomes" id="UP001172082">
    <property type="component" value="Unassembled WGS sequence"/>
</dbReference>
<keyword evidence="3" id="KW-0418">Kinase</keyword>
<dbReference type="PANTHER" id="PTHR34220">
    <property type="entry name" value="SENSOR HISTIDINE KINASE YPDA"/>
    <property type="match status" value="1"/>
</dbReference>
<keyword evidence="3" id="KW-0808">Transferase</keyword>
<dbReference type="Pfam" id="PF06580">
    <property type="entry name" value="His_kinase"/>
    <property type="match status" value="1"/>
</dbReference>
<keyword evidence="4" id="KW-1185">Reference proteome</keyword>
<sequence>MPSKKKLVLYFGLGGLLPVLFFLIRDITVQGEVIDASFWLDKLISFIMAYFLTATTSATVMFIPIAILEKFLPWHGNLWKRITIEFFITEIIAIVTCGLLHHLLWVLGYHGPDHINVTYTESLMINIAIAALMNLFLVTVYEGIILFSYWKLSIIQNEKLAKENMASKFEALKNQVNPHFLFNSLNTLSNLVHTDPQRAEEFIDEFSYIYRYILEKKDQMVSSLSEEVEFVKAYLRLCEIRFGEGLKSKIKIEVDELESRIPTLALQSLVENAIKHNRITSKEPLTINIYSKHGNLIVENNYQPRPEESNSMGIGLNNIKERYEMLCDRQPEFYLNETSYFAKIPLIQPA</sequence>
<evidence type="ECO:0000313" key="3">
    <source>
        <dbReference type="EMBL" id="MDN5199790.1"/>
    </source>
</evidence>
<feature type="transmembrane region" description="Helical" evidence="1">
    <location>
        <begin position="127"/>
        <end position="150"/>
    </location>
</feature>
<dbReference type="GO" id="GO:0016301">
    <property type="term" value="F:kinase activity"/>
    <property type="evidence" value="ECO:0007669"/>
    <property type="project" value="UniProtKB-KW"/>
</dbReference>
<dbReference type="InterPro" id="IPR010559">
    <property type="entry name" value="Sig_transdc_His_kin_internal"/>
</dbReference>
<dbReference type="PANTHER" id="PTHR34220:SF7">
    <property type="entry name" value="SENSOR HISTIDINE KINASE YPDA"/>
    <property type="match status" value="1"/>
</dbReference>
<evidence type="ECO:0000313" key="4">
    <source>
        <dbReference type="Proteomes" id="UP001172082"/>
    </source>
</evidence>
<protein>
    <submittedName>
        <fullName evidence="3">Histidine kinase</fullName>
    </submittedName>
</protein>
<dbReference type="InterPro" id="IPR036890">
    <property type="entry name" value="HATPase_C_sf"/>
</dbReference>
<dbReference type="RefSeq" id="WP_346749822.1">
    <property type="nucleotide sequence ID" value="NZ_JAUJEA010000001.1"/>
</dbReference>
<keyword evidence="1" id="KW-0472">Membrane</keyword>
<name>A0ABT8KGG0_9BACT</name>
<dbReference type="EMBL" id="JAUJEA010000001">
    <property type="protein sequence ID" value="MDN5199790.1"/>
    <property type="molecule type" value="Genomic_DNA"/>
</dbReference>
<reference evidence="3" key="1">
    <citation type="submission" date="2023-06" db="EMBL/GenBank/DDBJ databases">
        <title>Genomic of Parafulvivirga corallium.</title>
        <authorList>
            <person name="Wang G."/>
        </authorList>
    </citation>
    <scope>NUCLEOTIDE SEQUENCE</scope>
    <source>
        <strain evidence="3">BMA10</strain>
    </source>
</reference>
<feature type="domain" description="Signal transduction histidine kinase internal region" evidence="2">
    <location>
        <begin position="168"/>
        <end position="244"/>
    </location>
</feature>
<evidence type="ECO:0000259" key="2">
    <source>
        <dbReference type="Pfam" id="PF06580"/>
    </source>
</evidence>
<dbReference type="InterPro" id="IPR050640">
    <property type="entry name" value="Bact_2-comp_sensor_kinase"/>
</dbReference>
<evidence type="ECO:0000256" key="1">
    <source>
        <dbReference type="SAM" id="Phobius"/>
    </source>
</evidence>
<accession>A0ABT8KGG0</accession>
<keyword evidence="1" id="KW-1133">Transmembrane helix</keyword>
<keyword evidence="1" id="KW-0812">Transmembrane</keyword>
<feature type="transmembrane region" description="Helical" evidence="1">
    <location>
        <begin position="7"/>
        <end position="24"/>
    </location>
</feature>
<comment type="caution">
    <text evidence="3">The sequence shown here is derived from an EMBL/GenBank/DDBJ whole genome shotgun (WGS) entry which is preliminary data.</text>
</comment>